<reference evidence="2 6" key="3">
    <citation type="submission" date="2020-08" db="EMBL/GenBank/DDBJ databases">
        <title>Genomic Encyclopedia of Type Strains, Phase IV (KMG-IV): sequencing the most valuable type-strain genomes for metagenomic binning, comparative biology and taxonomic classification.</title>
        <authorList>
            <person name="Goeker M."/>
        </authorList>
    </citation>
    <scope>NUCLEOTIDE SEQUENCE [LARGE SCALE GENOMIC DNA]</scope>
    <source>
        <strain evidence="2 6">DSM 10368</strain>
    </source>
</reference>
<organism evidence="1 4">
    <name type="scientific">Aminobacter aminovorans</name>
    <name type="common">Chelatobacter heintzii</name>
    <dbReference type="NCBI Taxonomy" id="83263"/>
    <lineage>
        <taxon>Bacteria</taxon>
        <taxon>Pseudomonadati</taxon>
        <taxon>Pseudomonadota</taxon>
        <taxon>Alphaproteobacteria</taxon>
        <taxon>Hyphomicrobiales</taxon>
        <taxon>Phyllobacteriaceae</taxon>
        <taxon>Aminobacter</taxon>
    </lineage>
</organism>
<dbReference type="Proteomes" id="UP000075755">
    <property type="component" value="Chromosome"/>
</dbReference>
<evidence type="ECO:0000313" key="2">
    <source>
        <dbReference type="EMBL" id="MBB3706751.1"/>
    </source>
</evidence>
<name>A0A142M6N9_AMIAI</name>
<reference evidence="3 5" key="2">
    <citation type="submission" date="2018-06" db="EMBL/GenBank/DDBJ databases">
        <authorList>
            <consortium name="Pathogen Informatics"/>
            <person name="Doyle S."/>
        </authorList>
    </citation>
    <scope>NUCLEOTIDE SEQUENCE [LARGE SCALE GENOMIC DNA]</scope>
    <source>
        <strain evidence="3 5">NCTC10684</strain>
    </source>
</reference>
<evidence type="ECO:0000313" key="5">
    <source>
        <dbReference type="Proteomes" id="UP000254701"/>
    </source>
</evidence>
<sequence length="74" mass="8273">MNSHNPNHFRSGQFRHGYRRPEGQVAARPIAGSLAVRTLTSESLFLGDFEIGIDHGGALYRLKITRQGKLILNK</sequence>
<protein>
    <submittedName>
        <fullName evidence="1 2 3">Hemin uptake protein</fullName>
    </submittedName>
</protein>
<dbReference type="KEGG" id="aak:AA2016_3085"/>
<keyword evidence="6" id="KW-1185">Reference proteome</keyword>
<dbReference type="Pfam" id="PF10636">
    <property type="entry name" value="hemP"/>
    <property type="match status" value="1"/>
</dbReference>
<evidence type="ECO:0000313" key="4">
    <source>
        <dbReference type="Proteomes" id="UP000075755"/>
    </source>
</evidence>
<dbReference type="Gene3D" id="2.10.70.10">
    <property type="entry name" value="Complement Module, domain 1"/>
    <property type="match status" value="1"/>
</dbReference>
<dbReference type="EMBL" id="UFSM01000001">
    <property type="protein sequence ID" value="SUU89562.1"/>
    <property type="molecule type" value="Genomic_DNA"/>
</dbReference>
<evidence type="ECO:0000313" key="1">
    <source>
        <dbReference type="EMBL" id="AMS42009.1"/>
    </source>
</evidence>
<dbReference type="Proteomes" id="UP000577697">
    <property type="component" value="Unassembled WGS sequence"/>
</dbReference>
<gene>
    <name evidence="1" type="ORF">AA2016_3085</name>
    <name evidence="2" type="ORF">FHS67_003077</name>
    <name evidence="3" type="ORF">NCTC10684_02803</name>
</gene>
<dbReference type="AlphaFoldDB" id="A0A142M6N9"/>
<proteinExistence type="predicted"/>
<reference evidence="1 4" key="1">
    <citation type="submission" date="2016-03" db="EMBL/GenBank/DDBJ databases">
        <title>Complete genome of Aminobacter aminovorans KCTC 2477.</title>
        <authorList>
            <person name="Kim K.M."/>
        </authorList>
    </citation>
    <scope>NUCLEOTIDE SEQUENCE [LARGE SCALE GENOMIC DNA]</scope>
    <source>
        <strain evidence="1 4">KCTC 2477</strain>
    </source>
</reference>
<dbReference type="Proteomes" id="UP000254701">
    <property type="component" value="Unassembled WGS sequence"/>
</dbReference>
<accession>A0A142M6N9</accession>
<evidence type="ECO:0000313" key="3">
    <source>
        <dbReference type="EMBL" id="SUU89562.1"/>
    </source>
</evidence>
<dbReference type="EMBL" id="JACICB010000010">
    <property type="protein sequence ID" value="MBB3706751.1"/>
    <property type="molecule type" value="Genomic_DNA"/>
</dbReference>
<dbReference type="STRING" id="83263.AA2016_3085"/>
<dbReference type="EMBL" id="CP015005">
    <property type="protein sequence ID" value="AMS42009.1"/>
    <property type="molecule type" value="Genomic_DNA"/>
</dbReference>
<dbReference type="OrthoDB" id="7870498at2"/>
<evidence type="ECO:0000313" key="6">
    <source>
        <dbReference type="Proteomes" id="UP000577697"/>
    </source>
</evidence>
<dbReference type="RefSeq" id="WP_067966393.1">
    <property type="nucleotide sequence ID" value="NZ_BAAAVY010000002.1"/>
</dbReference>
<dbReference type="InterPro" id="IPR019600">
    <property type="entry name" value="Hemin_uptake_protein_HemP"/>
</dbReference>